<name>A0ABD5PH29_9EURY</name>
<sequence>MGGPEADAVVATCAAAPAVAVESTDGGPRTSAVAGLLLRLPVQEPAMSDDRDPLAVFDDALVAAVAQERSLDPTALRTLVRRHQEAVRSLPGVDGLVYEWRKAFANDPLLERRPEAYFLALPGHVWIEFASTIEADGDELAAVRDVHERFLRRELGDVLDDREAMVLVRP</sequence>
<dbReference type="InterPro" id="IPR058361">
    <property type="entry name" value="DUF8048"/>
</dbReference>
<dbReference type="Proteomes" id="UP001595921">
    <property type="component" value="Unassembled WGS sequence"/>
</dbReference>
<organism evidence="2 3">
    <name type="scientific">Halobium salinum</name>
    <dbReference type="NCBI Taxonomy" id="1364940"/>
    <lineage>
        <taxon>Archaea</taxon>
        <taxon>Methanobacteriati</taxon>
        <taxon>Methanobacteriota</taxon>
        <taxon>Stenosarchaea group</taxon>
        <taxon>Halobacteria</taxon>
        <taxon>Halobacteriales</taxon>
        <taxon>Haloferacaceae</taxon>
        <taxon>Halobium</taxon>
    </lineage>
</organism>
<dbReference type="EMBL" id="JBHSDS010000010">
    <property type="protein sequence ID" value="MFC4360023.1"/>
    <property type="molecule type" value="Genomic_DNA"/>
</dbReference>
<accession>A0ABD5PH29</accession>
<feature type="domain" description="DUF8048" evidence="1">
    <location>
        <begin position="56"/>
        <end position="168"/>
    </location>
</feature>
<comment type="caution">
    <text evidence="2">The sequence shown here is derived from an EMBL/GenBank/DDBJ whole genome shotgun (WGS) entry which is preliminary data.</text>
</comment>
<evidence type="ECO:0000313" key="3">
    <source>
        <dbReference type="Proteomes" id="UP001595921"/>
    </source>
</evidence>
<evidence type="ECO:0000313" key="2">
    <source>
        <dbReference type="EMBL" id="MFC4360023.1"/>
    </source>
</evidence>
<proteinExistence type="predicted"/>
<dbReference type="RefSeq" id="WP_267623280.1">
    <property type="nucleotide sequence ID" value="NZ_JAODIW010000008.1"/>
</dbReference>
<protein>
    <recommendedName>
        <fullName evidence="1">DUF8048 domain-containing protein</fullName>
    </recommendedName>
</protein>
<evidence type="ECO:0000259" key="1">
    <source>
        <dbReference type="Pfam" id="PF26222"/>
    </source>
</evidence>
<dbReference type="Pfam" id="PF26222">
    <property type="entry name" value="DUF8048"/>
    <property type="match status" value="1"/>
</dbReference>
<dbReference type="AlphaFoldDB" id="A0ABD5PH29"/>
<keyword evidence="3" id="KW-1185">Reference proteome</keyword>
<gene>
    <name evidence="2" type="ORF">ACFO0N_18905</name>
</gene>
<reference evidence="2 3" key="1">
    <citation type="journal article" date="2019" name="Int. J. Syst. Evol. Microbiol.">
        <title>The Global Catalogue of Microorganisms (GCM) 10K type strain sequencing project: providing services to taxonomists for standard genome sequencing and annotation.</title>
        <authorList>
            <consortium name="The Broad Institute Genomics Platform"/>
            <consortium name="The Broad Institute Genome Sequencing Center for Infectious Disease"/>
            <person name="Wu L."/>
            <person name="Ma J."/>
        </authorList>
    </citation>
    <scope>NUCLEOTIDE SEQUENCE [LARGE SCALE GENOMIC DNA]</scope>
    <source>
        <strain evidence="2 3">CGMCC 1.12553</strain>
    </source>
</reference>